<feature type="compositionally biased region" description="Low complexity" evidence="1">
    <location>
        <begin position="15"/>
        <end position="27"/>
    </location>
</feature>
<proteinExistence type="predicted"/>
<evidence type="ECO:0000313" key="2">
    <source>
        <dbReference type="EMBL" id="CAH8383147.1"/>
    </source>
</evidence>
<comment type="caution">
    <text evidence="2">The sequence shown here is derived from an EMBL/GenBank/DDBJ whole genome shotgun (WGS) entry which is preliminary data.</text>
</comment>
<evidence type="ECO:0000256" key="1">
    <source>
        <dbReference type="SAM" id="MobiDB-lite"/>
    </source>
</evidence>
<dbReference type="EMBL" id="CAKOAT010575154">
    <property type="protein sequence ID" value="CAH8383147.1"/>
    <property type="molecule type" value="Genomic_DNA"/>
</dbReference>
<dbReference type="Proteomes" id="UP001642260">
    <property type="component" value="Unassembled WGS sequence"/>
</dbReference>
<accession>A0ABC8LHX4</accession>
<dbReference type="AlphaFoldDB" id="A0ABC8LHX4"/>
<organism evidence="2 3">
    <name type="scientific">Eruca vesicaria subsp. sativa</name>
    <name type="common">Garden rocket</name>
    <name type="synonym">Eruca sativa</name>
    <dbReference type="NCBI Taxonomy" id="29727"/>
    <lineage>
        <taxon>Eukaryota</taxon>
        <taxon>Viridiplantae</taxon>
        <taxon>Streptophyta</taxon>
        <taxon>Embryophyta</taxon>
        <taxon>Tracheophyta</taxon>
        <taxon>Spermatophyta</taxon>
        <taxon>Magnoliopsida</taxon>
        <taxon>eudicotyledons</taxon>
        <taxon>Gunneridae</taxon>
        <taxon>Pentapetalae</taxon>
        <taxon>rosids</taxon>
        <taxon>malvids</taxon>
        <taxon>Brassicales</taxon>
        <taxon>Brassicaceae</taxon>
        <taxon>Brassiceae</taxon>
        <taxon>Eruca</taxon>
    </lineage>
</organism>
<gene>
    <name evidence="2" type="ORF">ERUC_LOCUS35630</name>
</gene>
<feature type="region of interest" description="Disordered" evidence="1">
    <location>
        <begin position="1"/>
        <end position="35"/>
    </location>
</feature>
<reference evidence="2 3" key="1">
    <citation type="submission" date="2022-03" db="EMBL/GenBank/DDBJ databases">
        <authorList>
            <person name="Macdonald S."/>
            <person name="Ahmed S."/>
            <person name="Newling K."/>
        </authorList>
    </citation>
    <scope>NUCLEOTIDE SEQUENCE [LARGE SCALE GENOMIC DNA]</scope>
</reference>
<name>A0ABC8LHX4_ERUVS</name>
<protein>
    <submittedName>
        <fullName evidence="2">Uncharacterized protein</fullName>
    </submittedName>
</protein>
<keyword evidence="3" id="KW-1185">Reference proteome</keyword>
<evidence type="ECO:0000313" key="3">
    <source>
        <dbReference type="Proteomes" id="UP001642260"/>
    </source>
</evidence>
<sequence>MKKPVGAEKKRVKRSSSTATTDSGSDAPPRKQSVNKDMFHLFAEKVRDKKGLESRWAVMEQARVE</sequence>